<comment type="caution">
    <text evidence="3">The sequence shown here is derived from an EMBL/GenBank/DDBJ whole genome shotgun (WGS) entry which is preliminary data.</text>
</comment>
<evidence type="ECO:0000259" key="2">
    <source>
        <dbReference type="Pfam" id="PF00892"/>
    </source>
</evidence>
<dbReference type="Pfam" id="PF00892">
    <property type="entry name" value="EamA"/>
    <property type="match status" value="1"/>
</dbReference>
<evidence type="ECO:0000313" key="3">
    <source>
        <dbReference type="EMBL" id="OGD62810.1"/>
    </source>
</evidence>
<evidence type="ECO:0000256" key="1">
    <source>
        <dbReference type="SAM" id="Phobius"/>
    </source>
</evidence>
<dbReference type="InterPro" id="IPR037185">
    <property type="entry name" value="EmrE-like"/>
</dbReference>
<keyword evidence="1" id="KW-0812">Transmembrane</keyword>
<keyword evidence="1" id="KW-1133">Transmembrane helix</keyword>
<feature type="transmembrane region" description="Helical" evidence="1">
    <location>
        <begin position="12"/>
        <end position="31"/>
    </location>
</feature>
<dbReference type="EMBL" id="MEZK01000016">
    <property type="protein sequence ID" value="OGD62810.1"/>
    <property type="molecule type" value="Genomic_DNA"/>
</dbReference>
<dbReference type="InterPro" id="IPR000620">
    <property type="entry name" value="EamA_dom"/>
</dbReference>
<protein>
    <recommendedName>
        <fullName evidence="2">EamA domain-containing protein</fullName>
    </recommendedName>
</protein>
<sequence>MEGIKHVKGQTIQIVTMLEVLVATLSGVLLLGEKLTLPIVLGGFCILSSIFVASYQKPD</sequence>
<dbReference type="GO" id="GO:0016020">
    <property type="term" value="C:membrane"/>
    <property type="evidence" value="ECO:0007669"/>
    <property type="project" value="InterPro"/>
</dbReference>
<organism evidence="3 4">
    <name type="scientific">Candidatus Beckwithbacteria bacterium RBG_13_42_9</name>
    <dbReference type="NCBI Taxonomy" id="1797457"/>
    <lineage>
        <taxon>Bacteria</taxon>
        <taxon>Candidatus Beckwithiibacteriota</taxon>
    </lineage>
</organism>
<reference evidence="3 4" key="1">
    <citation type="journal article" date="2016" name="Nat. Commun.">
        <title>Thousands of microbial genomes shed light on interconnected biogeochemical processes in an aquifer system.</title>
        <authorList>
            <person name="Anantharaman K."/>
            <person name="Brown C.T."/>
            <person name="Hug L.A."/>
            <person name="Sharon I."/>
            <person name="Castelle C.J."/>
            <person name="Probst A.J."/>
            <person name="Thomas B.C."/>
            <person name="Singh A."/>
            <person name="Wilkins M.J."/>
            <person name="Karaoz U."/>
            <person name="Brodie E.L."/>
            <person name="Williams K.H."/>
            <person name="Hubbard S.S."/>
            <person name="Banfield J.F."/>
        </authorList>
    </citation>
    <scope>NUCLEOTIDE SEQUENCE [LARGE SCALE GENOMIC DNA]</scope>
</reference>
<dbReference type="Proteomes" id="UP000177006">
    <property type="component" value="Unassembled WGS sequence"/>
</dbReference>
<gene>
    <name evidence="3" type="ORF">A2160_05590</name>
</gene>
<name>A0A1F5E668_9BACT</name>
<accession>A0A1F5E668</accession>
<proteinExistence type="predicted"/>
<feature type="transmembrane region" description="Helical" evidence="1">
    <location>
        <begin position="37"/>
        <end position="55"/>
    </location>
</feature>
<evidence type="ECO:0000313" key="4">
    <source>
        <dbReference type="Proteomes" id="UP000177006"/>
    </source>
</evidence>
<feature type="domain" description="EamA" evidence="2">
    <location>
        <begin position="2"/>
        <end position="54"/>
    </location>
</feature>
<dbReference type="SUPFAM" id="SSF103481">
    <property type="entry name" value="Multidrug resistance efflux transporter EmrE"/>
    <property type="match status" value="1"/>
</dbReference>
<dbReference type="AlphaFoldDB" id="A0A1F5E668"/>
<keyword evidence="1" id="KW-0472">Membrane</keyword>